<dbReference type="GO" id="GO:0055129">
    <property type="term" value="P:L-proline biosynthetic process"/>
    <property type="evidence" value="ECO:0007669"/>
    <property type="project" value="UniProtKB-UniPathway"/>
</dbReference>
<feature type="binding site" evidence="10">
    <location>
        <position position="55"/>
    </location>
    <ligand>
        <name>NADPH</name>
        <dbReference type="ChEBI" id="CHEBI:57783"/>
    </ligand>
</feature>
<feature type="binding site" evidence="10">
    <location>
        <begin position="68"/>
        <end position="71"/>
    </location>
    <ligand>
        <name>NADP(+)</name>
        <dbReference type="ChEBI" id="CHEBI:58349"/>
    </ligand>
</feature>
<dbReference type="PANTHER" id="PTHR11645">
    <property type="entry name" value="PYRROLINE-5-CARBOXYLATE REDUCTASE"/>
    <property type="match status" value="1"/>
</dbReference>
<keyword evidence="7 14" id="KW-0560">Oxidoreductase</keyword>
<evidence type="ECO:0000256" key="8">
    <source>
        <dbReference type="ARBA" id="ARBA00049867"/>
    </source>
</evidence>
<evidence type="ECO:0000256" key="2">
    <source>
        <dbReference type="ARBA" id="ARBA00005525"/>
    </source>
</evidence>
<proteinExistence type="inferred from homology"/>
<keyword evidence="6" id="KW-0641">Proline biosynthesis</keyword>
<dbReference type="Pfam" id="PF14748">
    <property type="entry name" value="P5CR_dimer"/>
    <property type="match status" value="1"/>
</dbReference>
<feature type="non-terminal residue" evidence="14">
    <location>
        <position position="1"/>
    </location>
</feature>
<dbReference type="NCBIfam" id="TIGR00112">
    <property type="entry name" value="proC"/>
    <property type="match status" value="1"/>
</dbReference>
<keyword evidence="15" id="KW-1185">Reference proteome</keyword>
<name>A0A8B6BW82_MYTGA</name>
<evidence type="ECO:0000256" key="9">
    <source>
        <dbReference type="ARBA" id="ARBA00049875"/>
    </source>
</evidence>
<dbReference type="OrthoDB" id="10263291at2759"/>
<evidence type="ECO:0000256" key="7">
    <source>
        <dbReference type="ARBA" id="ARBA00023002"/>
    </source>
</evidence>
<organism evidence="14 15">
    <name type="scientific">Mytilus galloprovincialis</name>
    <name type="common">Mediterranean mussel</name>
    <dbReference type="NCBI Taxonomy" id="29158"/>
    <lineage>
        <taxon>Eukaryota</taxon>
        <taxon>Metazoa</taxon>
        <taxon>Spiralia</taxon>
        <taxon>Lophotrochozoa</taxon>
        <taxon>Mollusca</taxon>
        <taxon>Bivalvia</taxon>
        <taxon>Autobranchia</taxon>
        <taxon>Pteriomorphia</taxon>
        <taxon>Mytilida</taxon>
        <taxon>Mytiloidea</taxon>
        <taxon>Mytilidae</taxon>
        <taxon>Mytilinae</taxon>
        <taxon>Mytilus</taxon>
    </lineage>
</organism>
<evidence type="ECO:0000259" key="13">
    <source>
        <dbReference type="Pfam" id="PF14748"/>
    </source>
</evidence>
<keyword evidence="10" id="KW-0521">NADP</keyword>
<dbReference type="SUPFAM" id="SSF51735">
    <property type="entry name" value="NAD(P)-binding Rossmann-fold domains"/>
    <property type="match status" value="1"/>
</dbReference>
<dbReference type="UniPathway" id="UPA00098">
    <property type="reaction ID" value="UER00361"/>
</dbReference>
<accession>A0A8B6BW82</accession>
<dbReference type="InterPro" id="IPR029036">
    <property type="entry name" value="P5CR_dimer"/>
</dbReference>
<dbReference type="InterPro" id="IPR000304">
    <property type="entry name" value="Pyrroline-COOH_reductase"/>
</dbReference>
<dbReference type="EMBL" id="UYJE01000739">
    <property type="protein sequence ID" value="VDH95970.1"/>
    <property type="molecule type" value="Genomic_DNA"/>
</dbReference>
<dbReference type="FunFam" id="1.10.3730.10:FF:000003">
    <property type="entry name" value="Pyrroline-5-carboxylate reductase 1, mitochondrial"/>
    <property type="match status" value="1"/>
</dbReference>
<dbReference type="PANTHER" id="PTHR11645:SF62">
    <property type="entry name" value="PYRROLINE-5-CARBOXYLATE REDUCTASE"/>
    <property type="match status" value="1"/>
</dbReference>
<evidence type="ECO:0000256" key="6">
    <source>
        <dbReference type="ARBA" id="ARBA00022650"/>
    </source>
</evidence>
<dbReference type="InterPro" id="IPR008927">
    <property type="entry name" value="6-PGluconate_DH-like_C_sf"/>
</dbReference>
<evidence type="ECO:0000256" key="3">
    <source>
        <dbReference type="ARBA" id="ARBA00012855"/>
    </source>
</evidence>
<dbReference type="PIRSF" id="PIRSF000193">
    <property type="entry name" value="Pyrrol-5-carb_rd"/>
    <property type="match status" value="1"/>
</dbReference>
<dbReference type="Gene3D" id="3.40.50.720">
    <property type="entry name" value="NAD(P)-binding Rossmann-like Domain"/>
    <property type="match status" value="1"/>
</dbReference>
<dbReference type="FunFam" id="3.40.50.720:FF:000190">
    <property type="entry name" value="Pyrroline-5-carboxylate reductase"/>
    <property type="match status" value="1"/>
</dbReference>
<gene>
    <name evidence="14" type="ORF">MGAL_10B029393</name>
</gene>
<keyword evidence="5" id="KW-0028">Amino-acid biosynthesis</keyword>
<comment type="catalytic activity">
    <reaction evidence="9">
        <text>L-proline + NAD(+) = (S)-1-pyrroline-5-carboxylate + NADH + 2 H(+)</text>
        <dbReference type="Rhea" id="RHEA:14105"/>
        <dbReference type="ChEBI" id="CHEBI:15378"/>
        <dbReference type="ChEBI" id="CHEBI:17388"/>
        <dbReference type="ChEBI" id="CHEBI:57540"/>
        <dbReference type="ChEBI" id="CHEBI:57945"/>
        <dbReference type="ChEBI" id="CHEBI:60039"/>
        <dbReference type="EC" id="1.5.1.2"/>
    </reaction>
    <physiologicalReaction direction="right-to-left" evidence="9">
        <dbReference type="Rhea" id="RHEA:14107"/>
    </physiologicalReaction>
</comment>
<dbReference type="Gene3D" id="1.10.3730.10">
    <property type="entry name" value="ProC C-terminal domain-like"/>
    <property type="match status" value="1"/>
</dbReference>
<dbReference type="Pfam" id="PF03807">
    <property type="entry name" value="F420_oxidored"/>
    <property type="match status" value="1"/>
</dbReference>
<reference evidence="14" key="1">
    <citation type="submission" date="2018-11" db="EMBL/GenBank/DDBJ databases">
        <authorList>
            <person name="Alioto T."/>
            <person name="Alioto T."/>
        </authorList>
    </citation>
    <scope>NUCLEOTIDE SEQUENCE</scope>
</reference>
<protein>
    <recommendedName>
        <fullName evidence="3">pyrroline-5-carboxylate reductase</fullName>
        <ecNumber evidence="3">1.5.1.2</ecNumber>
    </recommendedName>
</protein>
<comment type="catalytic activity">
    <reaction evidence="8">
        <text>L-proline + NADP(+) = (S)-1-pyrroline-5-carboxylate + NADPH + 2 H(+)</text>
        <dbReference type="Rhea" id="RHEA:14109"/>
        <dbReference type="ChEBI" id="CHEBI:15378"/>
        <dbReference type="ChEBI" id="CHEBI:17388"/>
        <dbReference type="ChEBI" id="CHEBI:57783"/>
        <dbReference type="ChEBI" id="CHEBI:58349"/>
        <dbReference type="ChEBI" id="CHEBI:60039"/>
        <dbReference type="EC" id="1.5.1.2"/>
    </reaction>
    <physiologicalReaction direction="right-to-left" evidence="8">
        <dbReference type="Rhea" id="RHEA:14111"/>
    </physiologicalReaction>
</comment>
<dbReference type="Proteomes" id="UP000596742">
    <property type="component" value="Unassembled WGS sequence"/>
</dbReference>
<dbReference type="InterPro" id="IPR036291">
    <property type="entry name" value="NAD(P)-bd_dom_sf"/>
</dbReference>
<evidence type="ECO:0000313" key="14">
    <source>
        <dbReference type="EMBL" id="VDH95970.1"/>
    </source>
</evidence>
<comment type="similarity">
    <text evidence="2">Belongs to the pyrroline-5-carboxylate reductase family.</text>
</comment>
<dbReference type="HAMAP" id="MF_01925">
    <property type="entry name" value="P5C_reductase"/>
    <property type="match status" value="1"/>
</dbReference>
<dbReference type="EC" id="1.5.1.2" evidence="3"/>
<dbReference type="GO" id="GO:0004735">
    <property type="term" value="F:pyrroline-5-carboxylate reductase activity"/>
    <property type="evidence" value="ECO:0007669"/>
    <property type="project" value="UniProtKB-EC"/>
</dbReference>
<feature type="domain" description="Pyrroline-5-carboxylate reductase dimerisation" evidence="13">
    <location>
        <begin position="160"/>
        <end position="263"/>
    </location>
</feature>
<evidence type="ECO:0000256" key="11">
    <source>
        <dbReference type="SAM" id="MobiDB-lite"/>
    </source>
</evidence>
<feature type="compositionally biased region" description="Acidic residues" evidence="11">
    <location>
        <begin position="281"/>
        <end position="290"/>
    </location>
</feature>
<dbReference type="InterPro" id="IPR028939">
    <property type="entry name" value="P5C_Rdtase_cat_N"/>
</dbReference>
<feature type="region of interest" description="Disordered" evidence="11">
    <location>
        <begin position="268"/>
        <end position="290"/>
    </location>
</feature>
<evidence type="ECO:0000313" key="15">
    <source>
        <dbReference type="Proteomes" id="UP000596742"/>
    </source>
</evidence>
<dbReference type="SUPFAM" id="SSF48179">
    <property type="entry name" value="6-phosphogluconate dehydrogenase C-terminal domain-like"/>
    <property type="match status" value="1"/>
</dbReference>
<comment type="pathway">
    <text evidence="1">Amino-acid biosynthesis; L-proline biosynthesis; L-proline from L-glutamate 5-semialdehyde: step 1/1.</text>
</comment>
<evidence type="ECO:0000256" key="4">
    <source>
        <dbReference type="ARBA" id="ARBA00022490"/>
    </source>
</evidence>
<keyword evidence="4" id="KW-0963">Cytoplasm</keyword>
<evidence type="ECO:0000259" key="12">
    <source>
        <dbReference type="Pfam" id="PF03807"/>
    </source>
</evidence>
<sequence length="290" mass="30834">MLFNVIKGAGRMAQAMARGFISTGVIKAQNITASDPDPRMLRFFKNLGIETTLENTEVVDRSKMIVVAVKPSIVSKVLKEVKDHVTMDKIMVSIVAGVPLSILEENLPPDTRVVRVMSNIPVTVQAAASVISLGAGALPDDSELVRELLQCIGICEEGSESLLDAVTGLSGSGPAYAFTAIESLADGGVKMGLPRDLAIKLAAQTLLGSAKMVLESGKHVGQLKDEVCSPGGTTIAAMHTLERAGFRASLINAVEIGTLKAIELGQQKKKEAEEQQKLEESLEELDLEQD</sequence>
<feature type="domain" description="Pyrroline-5-carboxylate reductase catalytic N-terminal" evidence="12">
    <location>
        <begin position="5"/>
        <end position="97"/>
    </location>
</feature>
<evidence type="ECO:0000256" key="1">
    <source>
        <dbReference type="ARBA" id="ARBA00005205"/>
    </source>
</evidence>
<comment type="caution">
    <text evidence="14">The sequence shown here is derived from an EMBL/GenBank/DDBJ whole genome shotgun (WGS) entry which is preliminary data.</text>
</comment>
<feature type="compositionally biased region" description="Basic and acidic residues" evidence="11">
    <location>
        <begin position="268"/>
        <end position="280"/>
    </location>
</feature>
<evidence type="ECO:0000256" key="5">
    <source>
        <dbReference type="ARBA" id="ARBA00022605"/>
    </source>
</evidence>
<evidence type="ECO:0000256" key="10">
    <source>
        <dbReference type="PIRSR" id="PIRSR000193-1"/>
    </source>
</evidence>
<dbReference type="AlphaFoldDB" id="A0A8B6BW82"/>